<keyword evidence="2" id="KW-1185">Reference proteome</keyword>
<organism evidence="1 2">
    <name type="scientific">Midichloria mitochondrii (strain IricVA)</name>
    <dbReference type="NCBI Taxonomy" id="696127"/>
    <lineage>
        <taxon>Bacteria</taxon>
        <taxon>Pseudomonadati</taxon>
        <taxon>Pseudomonadota</taxon>
        <taxon>Alphaproteobacteria</taxon>
        <taxon>Rickettsiales</taxon>
        <taxon>Candidatus Midichloriaceae</taxon>
        <taxon>Candidatus Midichloria</taxon>
    </lineage>
</organism>
<protein>
    <submittedName>
        <fullName evidence="1">Uncharacterized protein</fullName>
    </submittedName>
</protein>
<dbReference type="EMBL" id="CP002130">
    <property type="protein sequence ID" value="AEI88521.1"/>
    <property type="molecule type" value="Genomic_DNA"/>
</dbReference>
<accession>F7XV22</accession>
<proteinExistence type="predicted"/>
<dbReference type="Proteomes" id="UP000006639">
    <property type="component" value="Chromosome"/>
</dbReference>
<dbReference type="AlphaFoldDB" id="F7XV22"/>
<dbReference type="KEGG" id="mmn:midi_00203"/>
<dbReference type="HOGENOM" id="CLU_2826383_0_0_5"/>
<sequence length="66" mass="7869">MFIDRSFKSNKCLWKKRVRVAQKHPQEFAVALRSSIKTSWIMPLKNSLILQMRSQPLFCDGAWRFL</sequence>
<name>F7XV22_MIDMI</name>
<reference evidence="1 2" key="1">
    <citation type="journal article" date="2011" name="Mol. Biol. Evol.">
        <title>Phylogenomic evidence for the presence of a flagellum and cbb3 oxidase in the free-living mitochondrial ancestor.</title>
        <authorList>
            <person name="Sassera D."/>
            <person name="Lo N."/>
            <person name="Epis S."/>
            <person name="D'Auria G."/>
            <person name="Montagna M."/>
            <person name="Comandatore F."/>
            <person name="Horner D."/>
            <person name="Pereto J."/>
            <person name="Luciano A.M."/>
            <person name="Franciosi F."/>
            <person name="Ferri E."/>
            <person name="Crotti E."/>
            <person name="Bazzocchi C."/>
            <person name="Daffonchio D."/>
            <person name="Sacchi L."/>
            <person name="Moya A."/>
            <person name="Latorre A."/>
            <person name="Bandi C."/>
        </authorList>
    </citation>
    <scope>NUCLEOTIDE SEQUENCE [LARGE SCALE GENOMIC DNA]</scope>
    <source>
        <strain evidence="1 2">IricVA</strain>
    </source>
</reference>
<evidence type="ECO:0000313" key="1">
    <source>
        <dbReference type="EMBL" id="AEI88521.1"/>
    </source>
</evidence>
<evidence type="ECO:0000313" key="2">
    <source>
        <dbReference type="Proteomes" id="UP000006639"/>
    </source>
</evidence>
<gene>
    <name evidence="1" type="ordered locus">midi_00203</name>
</gene>